<dbReference type="AlphaFoldDB" id="A0AAV9GDD9"/>
<evidence type="ECO:0000256" key="1">
    <source>
        <dbReference type="SAM" id="MobiDB-lite"/>
    </source>
</evidence>
<feature type="region of interest" description="Disordered" evidence="1">
    <location>
        <begin position="1"/>
        <end position="33"/>
    </location>
</feature>
<name>A0AAV9GDD9_9PEZI</name>
<gene>
    <name evidence="2" type="ORF">QBC34DRAFT_151653</name>
</gene>
<dbReference type="Proteomes" id="UP001321760">
    <property type="component" value="Unassembled WGS sequence"/>
</dbReference>
<proteinExistence type="predicted"/>
<evidence type="ECO:0000313" key="3">
    <source>
        <dbReference type="Proteomes" id="UP001321760"/>
    </source>
</evidence>
<organism evidence="2 3">
    <name type="scientific">Podospora aff. communis PSN243</name>
    <dbReference type="NCBI Taxonomy" id="3040156"/>
    <lineage>
        <taxon>Eukaryota</taxon>
        <taxon>Fungi</taxon>
        <taxon>Dikarya</taxon>
        <taxon>Ascomycota</taxon>
        <taxon>Pezizomycotina</taxon>
        <taxon>Sordariomycetes</taxon>
        <taxon>Sordariomycetidae</taxon>
        <taxon>Sordariales</taxon>
        <taxon>Podosporaceae</taxon>
        <taxon>Podospora</taxon>
    </lineage>
</organism>
<keyword evidence="3" id="KW-1185">Reference proteome</keyword>
<accession>A0AAV9GDD9</accession>
<reference evidence="2" key="1">
    <citation type="journal article" date="2023" name="Mol. Phylogenet. Evol.">
        <title>Genome-scale phylogeny and comparative genomics of the fungal order Sordariales.</title>
        <authorList>
            <person name="Hensen N."/>
            <person name="Bonometti L."/>
            <person name="Westerberg I."/>
            <person name="Brannstrom I.O."/>
            <person name="Guillou S."/>
            <person name="Cros-Aarteil S."/>
            <person name="Calhoun S."/>
            <person name="Haridas S."/>
            <person name="Kuo A."/>
            <person name="Mondo S."/>
            <person name="Pangilinan J."/>
            <person name="Riley R."/>
            <person name="LaButti K."/>
            <person name="Andreopoulos B."/>
            <person name="Lipzen A."/>
            <person name="Chen C."/>
            <person name="Yan M."/>
            <person name="Daum C."/>
            <person name="Ng V."/>
            <person name="Clum A."/>
            <person name="Steindorff A."/>
            <person name="Ohm R.A."/>
            <person name="Martin F."/>
            <person name="Silar P."/>
            <person name="Natvig D.O."/>
            <person name="Lalanne C."/>
            <person name="Gautier V."/>
            <person name="Ament-Velasquez S.L."/>
            <person name="Kruys A."/>
            <person name="Hutchinson M.I."/>
            <person name="Powell A.J."/>
            <person name="Barry K."/>
            <person name="Miller A.N."/>
            <person name="Grigoriev I.V."/>
            <person name="Debuchy R."/>
            <person name="Gladieux P."/>
            <person name="Hiltunen Thoren M."/>
            <person name="Johannesson H."/>
        </authorList>
    </citation>
    <scope>NUCLEOTIDE SEQUENCE</scope>
    <source>
        <strain evidence="2">PSN243</strain>
    </source>
</reference>
<reference evidence="2" key="2">
    <citation type="submission" date="2023-05" db="EMBL/GenBank/DDBJ databases">
        <authorList>
            <consortium name="Lawrence Berkeley National Laboratory"/>
            <person name="Steindorff A."/>
            <person name="Hensen N."/>
            <person name="Bonometti L."/>
            <person name="Westerberg I."/>
            <person name="Brannstrom I.O."/>
            <person name="Guillou S."/>
            <person name="Cros-Aarteil S."/>
            <person name="Calhoun S."/>
            <person name="Haridas S."/>
            <person name="Kuo A."/>
            <person name="Mondo S."/>
            <person name="Pangilinan J."/>
            <person name="Riley R."/>
            <person name="Labutti K."/>
            <person name="Andreopoulos B."/>
            <person name="Lipzen A."/>
            <person name="Chen C."/>
            <person name="Yanf M."/>
            <person name="Daum C."/>
            <person name="Ng V."/>
            <person name="Clum A."/>
            <person name="Ohm R."/>
            <person name="Martin F."/>
            <person name="Silar P."/>
            <person name="Natvig D."/>
            <person name="Lalanne C."/>
            <person name="Gautier V."/>
            <person name="Ament-Velasquez S.L."/>
            <person name="Kruys A."/>
            <person name="Hutchinson M.I."/>
            <person name="Powell A.J."/>
            <person name="Barry K."/>
            <person name="Miller A.N."/>
            <person name="Grigoriev I.V."/>
            <person name="Debuchy R."/>
            <person name="Gladieux P."/>
            <person name="Thoren M.H."/>
            <person name="Johannesson H."/>
        </authorList>
    </citation>
    <scope>NUCLEOTIDE SEQUENCE</scope>
    <source>
        <strain evidence="2">PSN243</strain>
    </source>
</reference>
<feature type="compositionally biased region" description="Basic residues" evidence="1">
    <location>
        <begin position="1"/>
        <end position="10"/>
    </location>
</feature>
<protein>
    <submittedName>
        <fullName evidence="2">Uncharacterized protein</fullName>
    </submittedName>
</protein>
<sequence>MASITRRPKVQKTQTPHGRNNGRRRGRELASSSRFVTNLNSRQLEDERDQIFDLPLIAPNVQSIDTRKPELSNDTHDKCFMYGSPNPAQHRWPQSRDQQHLCPRWIQIEPLDQPHDQKERTFACLHYKRDADTHKGCRGLVLSRIKDVWQHIRRKHIVPLDCPHRHDRFAMLQFIEEHERSTAPCRREGIVCRRHLDVFLMMTRENDPTRAKPAAVQWRELWDFLFPGVETPASVYVETREEEMASHIYSVWARNPHEIAAQVNQESLLTQRDRMEIPVQVFDLFLQHLLKQLKHEGAYGRQKSPASVTSESTHHRSEFSDLDSLFLTDDCTSTSSNSAIGEGTPPMGNQCALFPSIDIYSTSNDASDRMEQETLPLYRTMVWPDCPPVELPWLDPPLSVDGQGFSYGDDLPTTQQAKFARDC</sequence>
<evidence type="ECO:0000313" key="2">
    <source>
        <dbReference type="EMBL" id="KAK4446118.1"/>
    </source>
</evidence>
<comment type="caution">
    <text evidence="2">The sequence shown here is derived from an EMBL/GenBank/DDBJ whole genome shotgun (WGS) entry which is preliminary data.</text>
</comment>
<dbReference type="EMBL" id="MU865959">
    <property type="protein sequence ID" value="KAK4446118.1"/>
    <property type="molecule type" value="Genomic_DNA"/>
</dbReference>